<evidence type="ECO:0000313" key="1">
    <source>
        <dbReference type="EMBL" id="AUS04030.1"/>
    </source>
</evidence>
<dbReference type="EMBL" id="CP025938">
    <property type="protein sequence ID" value="AUS04030.1"/>
    <property type="molecule type" value="Genomic_DNA"/>
</dbReference>
<dbReference type="OrthoDB" id="1447101at2"/>
<keyword evidence="2" id="KW-1185">Reference proteome</keyword>
<accession>A0A2I7SDR5</accession>
<protein>
    <recommendedName>
        <fullName evidence="3">Lipocalin-like domain-containing protein</fullName>
    </recommendedName>
</protein>
<dbReference type="RefSeq" id="WP_102994154.1">
    <property type="nucleotide sequence ID" value="NZ_CP025938.1"/>
</dbReference>
<gene>
    <name evidence="1" type="ORF">C1A40_00370</name>
</gene>
<organism evidence="1 2">
    <name type="scientific">Pseudotamlana carrageenivorans</name>
    <dbReference type="NCBI Taxonomy" id="2069432"/>
    <lineage>
        <taxon>Bacteria</taxon>
        <taxon>Pseudomonadati</taxon>
        <taxon>Bacteroidota</taxon>
        <taxon>Flavobacteriia</taxon>
        <taxon>Flavobacteriales</taxon>
        <taxon>Flavobacteriaceae</taxon>
        <taxon>Pseudotamlana</taxon>
    </lineage>
</organism>
<proteinExistence type="predicted"/>
<dbReference type="AlphaFoldDB" id="A0A2I7SDR5"/>
<reference evidence="2" key="1">
    <citation type="submission" date="2018-01" db="EMBL/GenBank/DDBJ databases">
        <title>Complete genome of Tamlana sp. UJ94.</title>
        <authorList>
            <person name="Jung J."/>
            <person name="Chung D."/>
            <person name="Bae S.S."/>
            <person name="Baek K."/>
        </authorList>
    </citation>
    <scope>NUCLEOTIDE SEQUENCE [LARGE SCALE GENOMIC DNA]</scope>
    <source>
        <strain evidence="2">UJ94</strain>
    </source>
</reference>
<dbReference type="Proteomes" id="UP000236592">
    <property type="component" value="Chromosome"/>
</dbReference>
<evidence type="ECO:0000313" key="2">
    <source>
        <dbReference type="Proteomes" id="UP000236592"/>
    </source>
</evidence>
<dbReference type="PROSITE" id="PS51257">
    <property type="entry name" value="PROKAR_LIPOPROTEIN"/>
    <property type="match status" value="1"/>
</dbReference>
<sequence>MKKSVIFFTAVILCVLSFGCHESNDDFPCEEALTGELSAKELDFKGKWKLSAITCDIPIDITDDSTDNPSTNLMAQYPSCYRDNIYIFSKDREYKFLQGSTLTDCDDRFENIGTWALSDGSLLTTVTFCSRESLDITLENSDTEFSNEFNQTLVDINGNKVYLNITKTFKKK</sequence>
<dbReference type="Pfam" id="PF16395">
    <property type="entry name" value="DUF5004"/>
    <property type="match status" value="1"/>
</dbReference>
<dbReference type="InterPro" id="IPR032168">
    <property type="entry name" value="DUF5004"/>
</dbReference>
<evidence type="ECO:0008006" key="3">
    <source>
        <dbReference type="Google" id="ProtNLM"/>
    </source>
</evidence>
<name>A0A2I7SDR5_9FLAO</name>
<dbReference type="KEGG" id="taj:C1A40_00370"/>